<evidence type="ECO:0000256" key="1">
    <source>
        <dbReference type="SAM" id="SignalP"/>
    </source>
</evidence>
<proteinExistence type="predicted"/>
<evidence type="ECO:0008006" key="4">
    <source>
        <dbReference type="Google" id="ProtNLM"/>
    </source>
</evidence>
<keyword evidence="3" id="KW-1185">Reference proteome</keyword>
<dbReference type="EMBL" id="PJNW01000009">
    <property type="protein sequence ID" value="PKR88929.1"/>
    <property type="molecule type" value="Genomic_DNA"/>
</dbReference>
<feature type="signal peptide" evidence="1">
    <location>
        <begin position="1"/>
        <end position="23"/>
    </location>
</feature>
<dbReference type="Proteomes" id="UP000233491">
    <property type="component" value="Unassembled WGS sequence"/>
</dbReference>
<evidence type="ECO:0000313" key="3">
    <source>
        <dbReference type="Proteomes" id="UP000233491"/>
    </source>
</evidence>
<accession>A0A1I4SFQ5</accession>
<reference evidence="2 3" key="1">
    <citation type="submission" date="2017-12" db="EMBL/GenBank/DDBJ databases">
        <title>Anaerobic carbon monoxide metabolism by Pleomorphomonas carboxyditropha sp. nov., a new mesophilic hydrogenogenic carboxidotroph.</title>
        <authorList>
            <person name="Esquivel-Elizondo S."/>
            <person name="Krajmalnik-Brown R."/>
        </authorList>
    </citation>
    <scope>NUCLEOTIDE SEQUENCE [LARGE SCALE GENOMIC DNA]</scope>
    <source>
        <strain evidence="2 3">R5-392</strain>
    </source>
</reference>
<feature type="chain" id="PRO_5015065708" description="DUF5330 domain-containing protein" evidence="1">
    <location>
        <begin position="24"/>
        <end position="124"/>
    </location>
</feature>
<comment type="caution">
    <text evidence="2">The sequence shown here is derived from an EMBL/GenBank/DDBJ whole genome shotgun (WGS) entry which is preliminary data.</text>
</comment>
<dbReference type="OrthoDB" id="7923950at2"/>
<keyword evidence="1" id="KW-0732">Signal</keyword>
<organism evidence="2 3">
    <name type="scientific">Pleomorphomonas diazotrophica</name>
    <dbReference type="NCBI Taxonomy" id="1166257"/>
    <lineage>
        <taxon>Bacteria</taxon>
        <taxon>Pseudomonadati</taxon>
        <taxon>Pseudomonadota</taxon>
        <taxon>Alphaproteobacteria</taxon>
        <taxon>Hyphomicrobiales</taxon>
        <taxon>Pleomorphomonadaceae</taxon>
        <taxon>Pleomorphomonas</taxon>
    </lineage>
</organism>
<dbReference type="InterPro" id="IPR035220">
    <property type="entry name" value="DUF5330"/>
</dbReference>
<name>A0A1I4SFQ5_9HYPH</name>
<gene>
    <name evidence="2" type="ORF">CXZ10_12495</name>
</gene>
<dbReference type="Pfam" id="PF17264">
    <property type="entry name" value="DUF5330"/>
    <property type="match status" value="1"/>
</dbReference>
<protein>
    <recommendedName>
        <fullName evidence="4">DUF5330 domain-containing protein</fullName>
    </recommendedName>
</protein>
<sequence>MMFLLRTAFWLSVVIFLIPVDHAAEQRAETAKVQPIGALEAASAAQATISDMSGFCGRNPTACDIGGRIATTFMLKAQTGARMVYDFIDSSLADKAGANVDHGTLTANDLAPAWRGPGKAPQGI</sequence>
<dbReference type="RefSeq" id="WP_101289674.1">
    <property type="nucleotide sequence ID" value="NZ_FOUQ01000003.1"/>
</dbReference>
<dbReference type="AlphaFoldDB" id="A0A1I4SFQ5"/>
<evidence type="ECO:0000313" key="2">
    <source>
        <dbReference type="EMBL" id="PKR88929.1"/>
    </source>
</evidence>